<gene>
    <name evidence="2" type="ORF">N7450_000835</name>
</gene>
<dbReference type="EMBL" id="JAQJAC010000001">
    <property type="protein sequence ID" value="KAJ5599768.1"/>
    <property type="molecule type" value="Genomic_DNA"/>
</dbReference>
<feature type="transmembrane region" description="Helical" evidence="1">
    <location>
        <begin position="6"/>
        <end position="26"/>
    </location>
</feature>
<evidence type="ECO:0000313" key="3">
    <source>
        <dbReference type="Proteomes" id="UP001216150"/>
    </source>
</evidence>
<sequence length="215" mass="24347">MSSYVISKIGLFLPVLVAIVLISFNFQSTDRLLPINVDIFYQGKVRDEDSQRVSCPTAPPLPMTERTNFGTDQGCIVYGYPSTGGFLVKHATLVDMLFLSHPRFHESQRSPSADEEDRFCNLLRRTGANLWPSKEDVLEVEVGLREATEEEEKVLVFGWPTDGVGAWVLRYKSARELPKGFGRLSLAMNMEEKIQVMREYGATFVEDVTQVEELF</sequence>
<reference evidence="2 3" key="1">
    <citation type="journal article" date="2023" name="IMA Fungus">
        <title>Comparative genomic study of the Penicillium genus elucidates a diverse pangenome and 15 lateral gene transfer events.</title>
        <authorList>
            <person name="Petersen C."/>
            <person name="Sorensen T."/>
            <person name="Nielsen M.R."/>
            <person name="Sondergaard T.E."/>
            <person name="Sorensen J.L."/>
            <person name="Fitzpatrick D.A."/>
            <person name="Frisvad J.C."/>
            <person name="Nielsen K.L."/>
        </authorList>
    </citation>
    <scope>NUCLEOTIDE SEQUENCE [LARGE SCALE GENOMIC DNA]</scope>
    <source>
        <strain evidence="2 3">IBT 29057</strain>
    </source>
</reference>
<dbReference type="Proteomes" id="UP001216150">
    <property type="component" value="Unassembled WGS sequence"/>
</dbReference>
<dbReference type="AlphaFoldDB" id="A0AAD6E2T7"/>
<keyword evidence="3" id="KW-1185">Reference proteome</keyword>
<keyword evidence="1" id="KW-0472">Membrane</keyword>
<evidence type="ECO:0000313" key="2">
    <source>
        <dbReference type="EMBL" id="KAJ5599768.1"/>
    </source>
</evidence>
<keyword evidence="1" id="KW-1133">Transmembrane helix</keyword>
<comment type="caution">
    <text evidence="2">The sequence shown here is derived from an EMBL/GenBank/DDBJ whole genome shotgun (WGS) entry which is preliminary data.</text>
</comment>
<accession>A0AAD6E2T7</accession>
<organism evidence="2 3">
    <name type="scientific">Penicillium hetheringtonii</name>
    <dbReference type="NCBI Taxonomy" id="911720"/>
    <lineage>
        <taxon>Eukaryota</taxon>
        <taxon>Fungi</taxon>
        <taxon>Dikarya</taxon>
        <taxon>Ascomycota</taxon>
        <taxon>Pezizomycotina</taxon>
        <taxon>Eurotiomycetes</taxon>
        <taxon>Eurotiomycetidae</taxon>
        <taxon>Eurotiales</taxon>
        <taxon>Aspergillaceae</taxon>
        <taxon>Penicillium</taxon>
    </lineage>
</organism>
<protein>
    <submittedName>
        <fullName evidence="2">Uncharacterized protein</fullName>
    </submittedName>
</protein>
<name>A0AAD6E2T7_9EURO</name>
<keyword evidence="1" id="KW-0812">Transmembrane</keyword>
<proteinExistence type="predicted"/>
<evidence type="ECO:0000256" key="1">
    <source>
        <dbReference type="SAM" id="Phobius"/>
    </source>
</evidence>